<dbReference type="EMBL" id="CM047940">
    <property type="protein sequence ID" value="KAI9904508.1"/>
    <property type="molecule type" value="Genomic_DNA"/>
</dbReference>
<protein>
    <submittedName>
        <fullName evidence="1">Uncharacterized protein</fullName>
    </submittedName>
</protein>
<gene>
    <name evidence="1" type="ORF">N3K66_001037</name>
</gene>
<proteinExistence type="predicted"/>
<keyword evidence="2" id="KW-1185">Reference proteome</keyword>
<comment type="caution">
    <text evidence="1">The sequence shown here is derived from an EMBL/GenBank/DDBJ whole genome shotgun (WGS) entry which is preliminary data.</text>
</comment>
<reference evidence="1" key="1">
    <citation type="submission" date="2022-10" db="EMBL/GenBank/DDBJ databases">
        <title>Complete Genome of Trichothecium roseum strain YXFP-22015, a Plant Pathogen Isolated from Citrus.</title>
        <authorList>
            <person name="Wang Y."/>
            <person name="Zhu L."/>
        </authorList>
    </citation>
    <scope>NUCLEOTIDE SEQUENCE</scope>
    <source>
        <strain evidence="1">YXFP-22015</strain>
    </source>
</reference>
<evidence type="ECO:0000313" key="2">
    <source>
        <dbReference type="Proteomes" id="UP001163324"/>
    </source>
</evidence>
<name>A0ACC0VGB1_9HYPO</name>
<dbReference type="Proteomes" id="UP001163324">
    <property type="component" value="Chromosome 1"/>
</dbReference>
<sequence length="228" mass="23718">METINNVATAAAKAVWGGDDTNREPISGATGDVSKGQPYDAGNLEAEDQKKVERNLSGDKKPETTGGPADESAPSKPSAVEATPAHGDTSHQQTDVRHPENPDEPEIVEPKGPGPKPVAIVAAEHGGDAGKRDVSAEDESSKPDDEGPSKENKGTGEQVVTASGFAAEGGDFDATKPGAAKEADRLLDQKGEGVSHSHGDSTKDTDDNGSSKDKKRLGERIKAKFHKH</sequence>
<organism evidence="1 2">
    <name type="scientific">Trichothecium roseum</name>
    <dbReference type="NCBI Taxonomy" id="47278"/>
    <lineage>
        <taxon>Eukaryota</taxon>
        <taxon>Fungi</taxon>
        <taxon>Dikarya</taxon>
        <taxon>Ascomycota</taxon>
        <taxon>Pezizomycotina</taxon>
        <taxon>Sordariomycetes</taxon>
        <taxon>Hypocreomycetidae</taxon>
        <taxon>Hypocreales</taxon>
        <taxon>Hypocreales incertae sedis</taxon>
        <taxon>Trichothecium</taxon>
    </lineage>
</organism>
<evidence type="ECO:0000313" key="1">
    <source>
        <dbReference type="EMBL" id="KAI9904508.1"/>
    </source>
</evidence>
<accession>A0ACC0VGB1</accession>